<protein>
    <recommendedName>
        <fullName evidence="4">Fibronectin type-III domain-containing protein</fullName>
    </recommendedName>
</protein>
<dbReference type="PATRIC" id="fig|1703780.3.peg.2320"/>
<gene>
    <name evidence="2" type="ORF">AMJ87_12995</name>
</gene>
<dbReference type="Proteomes" id="UP000051096">
    <property type="component" value="Unassembled WGS sequence"/>
</dbReference>
<dbReference type="PANTHER" id="PTHR44103:SF1">
    <property type="entry name" value="PROPROTEIN CONVERTASE P"/>
    <property type="match status" value="1"/>
</dbReference>
<dbReference type="PANTHER" id="PTHR44103">
    <property type="entry name" value="PROPROTEIN CONVERTASE P"/>
    <property type="match status" value="1"/>
</dbReference>
<name>A0A0S8G3Y3_UNCW3</name>
<evidence type="ECO:0000313" key="3">
    <source>
        <dbReference type="Proteomes" id="UP000051096"/>
    </source>
</evidence>
<dbReference type="Gene3D" id="2.60.40.10">
    <property type="entry name" value="Immunoglobulins"/>
    <property type="match status" value="1"/>
</dbReference>
<dbReference type="EMBL" id="LJUO01000206">
    <property type="protein sequence ID" value="KPK67686.1"/>
    <property type="molecule type" value="Genomic_DNA"/>
</dbReference>
<reference evidence="2 3" key="1">
    <citation type="journal article" date="2015" name="Microbiome">
        <title>Genomic resolution of linkages in carbon, nitrogen, and sulfur cycling among widespread estuary sediment bacteria.</title>
        <authorList>
            <person name="Baker B.J."/>
            <person name="Lazar C.S."/>
            <person name="Teske A.P."/>
            <person name="Dick G.J."/>
        </authorList>
    </citation>
    <scope>NUCLEOTIDE SEQUENCE [LARGE SCALE GENOMIC DNA]</scope>
    <source>
        <strain evidence="2">SM23_60</strain>
    </source>
</reference>
<comment type="caution">
    <text evidence="2">The sequence shown here is derived from an EMBL/GenBank/DDBJ whole genome shotgun (WGS) entry which is preliminary data.</text>
</comment>
<accession>A0A0S8G3Y3</accession>
<evidence type="ECO:0000256" key="1">
    <source>
        <dbReference type="ARBA" id="ARBA00022729"/>
    </source>
</evidence>
<proteinExistence type="predicted"/>
<dbReference type="InterPro" id="IPR013517">
    <property type="entry name" value="FG-GAP"/>
</dbReference>
<dbReference type="SUPFAM" id="SSF69318">
    <property type="entry name" value="Integrin alpha N-terminal domain"/>
    <property type="match status" value="2"/>
</dbReference>
<dbReference type="InterPro" id="IPR013783">
    <property type="entry name" value="Ig-like_fold"/>
</dbReference>
<sequence length="544" mass="60375">MGHGGVSDTVNARVNPPFADGWPQSTYAFIKASPAFGDIDTAYPGLEIVAGDNKGNIWAWHYDGTPVVGDGRIFHFGYQFTYPEELWSTAAIGDINDDGLLEIVFGARRDTSNLYCIDGNGTVLPGWPQTVPGRIIGSTALADIDEDGDLEIFVLSENYGDIYAFHHDGTGVYAPNGLLYDLPGKCYSTPAIGDIDCDGDLEIVSLGGGTSDSLYVWDRNGNILEDFFPVHIPDSNLVYDVVLADIVGDERLEILFCQFVHNKLYVLDAQGNTVWIRDLPYVAGLPSYPVTADINGDGRPEVLCNDQKGFFVFDSLGNDVVPFPDTTFDSGLSIVANVDDNPGMDIMVMWSDCWRLRCISYDNQPVPGFPLQYGHSFIGSPAVYDIDADGKLELMVATYDELFYVYDLEASQWDYPKFRFDPYNTGTYDRRQPSAPYISTAQKIGQDVRFTWNTITTDEYGAPELMHGYVVYRSTSPDFEAVHTDSIGIVLQPDTTYRDVGVLNGSASYYYCVRAVDWARNKSERSNVAYAFRKQFNENTSTTD</sequence>
<dbReference type="AlphaFoldDB" id="A0A0S8G3Y3"/>
<dbReference type="Pfam" id="PF13517">
    <property type="entry name" value="FG-GAP_3"/>
    <property type="match status" value="1"/>
</dbReference>
<evidence type="ECO:0008006" key="4">
    <source>
        <dbReference type="Google" id="ProtNLM"/>
    </source>
</evidence>
<organism evidence="2 3">
    <name type="scientific">candidate division WOR_3 bacterium SM23_60</name>
    <dbReference type="NCBI Taxonomy" id="1703780"/>
    <lineage>
        <taxon>Bacteria</taxon>
        <taxon>Bacteria division WOR-3</taxon>
    </lineage>
</organism>
<dbReference type="Gene3D" id="2.130.10.130">
    <property type="entry name" value="Integrin alpha, N-terminal"/>
    <property type="match status" value="1"/>
</dbReference>
<keyword evidence="1" id="KW-0732">Signal</keyword>
<dbReference type="InterPro" id="IPR028994">
    <property type="entry name" value="Integrin_alpha_N"/>
</dbReference>
<evidence type="ECO:0000313" key="2">
    <source>
        <dbReference type="EMBL" id="KPK67686.1"/>
    </source>
</evidence>